<accession>A0ABR1B415</accession>
<keyword evidence="3" id="KW-1185">Reference proteome</keyword>
<protein>
    <submittedName>
        <fullName evidence="2">Uncharacterized protein</fullName>
    </submittedName>
</protein>
<evidence type="ECO:0000313" key="3">
    <source>
        <dbReference type="Proteomes" id="UP001359485"/>
    </source>
</evidence>
<evidence type="ECO:0000313" key="2">
    <source>
        <dbReference type="EMBL" id="KAK6633991.1"/>
    </source>
</evidence>
<name>A0ABR1B415_POLSC</name>
<comment type="caution">
    <text evidence="2">The sequence shown here is derived from an EMBL/GenBank/DDBJ whole genome shotgun (WGS) entry which is preliminary data.</text>
</comment>
<sequence>MFLLERSHHLALATLSRPFFHPSGKSKDVREQLKRGITADGNGVRPNVKVSTGQKFGGVKHSLSAMGRKEGLKQKTKKKVEKHKTLESGKEPKYPIWSFMGSTEGKMHWQEKLSKAF</sequence>
<organism evidence="2 3">
    <name type="scientific">Polyplax serrata</name>
    <name type="common">Common mouse louse</name>
    <dbReference type="NCBI Taxonomy" id="468196"/>
    <lineage>
        <taxon>Eukaryota</taxon>
        <taxon>Metazoa</taxon>
        <taxon>Ecdysozoa</taxon>
        <taxon>Arthropoda</taxon>
        <taxon>Hexapoda</taxon>
        <taxon>Insecta</taxon>
        <taxon>Pterygota</taxon>
        <taxon>Neoptera</taxon>
        <taxon>Paraneoptera</taxon>
        <taxon>Psocodea</taxon>
        <taxon>Troctomorpha</taxon>
        <taxon>Phthiraptera</taxon>
        <taxon>Anoplura</taxon>
        <taxon>Polyplacidae</taxon>
        <taxon>Polyplax</taxon>
    </lineage>
</organism>
<gene>
    <name evidence="2" type="ORF">RUM44_004598</name>
</gene>
<reference evidence="2 3" key="1">
    <citation type="submission" date="2023-09" db="EMBL/GenBank/DDBJ databases">
        <title>Genomes of two closely related lineages of the louse Polyplax serrata with different host specificities.</title>
        <authorList>
            <person name="Martinu J."/>
            <person name="Tarabai H."/>
            <person name="Stefka J."/>
            <person name="Hypsa V."/>
        </authorList>
    </citation>
    <scope>NUCLEOTIDE SEQUENCE [LARGE SCALE GENOMIC DNA]</scope>
    <source>
        <strain evidence="2">98ZLc_SE</strain>
    </source>
</reference>
<dbReference type="Proteomes" id="UP001359485">
    <property type="component" value="Unassembled WGS sequence"/>
</dbReference>
<feature type="region of interest" description="Disordered" evidence="1">
    <location>
        <begin position="68"/>
        <end position="87"/>
    </location>
</feature>
<evidence type="ECO:0000256" key="1">
    <source>
        <dbReference type="SAM" id="MobiDB-lite"/>
    </source>
</evidence>
<proteinExistence type="predicted"/>
<dbReference type="EMBL" id="JAWJWF010000004">
    <property type="protein sequence ID" value="KAK6633991.1"/>
    <property type="molecule type" value="Genomic_DNA"/>
</dbReference>